<dbReference type="InterPro" id="IPR041458">
    <property type="entry name" value="Rv3651-like_N"/>
</dbReference>
<keyword evidence="3" id="KW-1185">Reference proteome</keyword>
<evidence type="ECO:0000313" key="3">
    <source>
        <dbReference type="Proteomes" id="UP001185899"/>
    </source>
</evidence>
<sequence length="333" mass="35768">MGRRNGDWMLILLEPDSAACVVAVGTTLKSKVPMAAFLRRSSDSIHARDAVARCAESGRNVDIECGPGRYVSARPILGDDGTVQAVWARLHPGTCDFPPSNAWAFRWNLTRGTAHSKDSPALNADVAHLSVAEAMATLDFGLRATDVLAMLVSSTVGDTVDLDATQRWTTDELHRIRVLAHTTVEGEARHLRGIAIDRGPFVMNHPSPTGVQETMSGLVAGASVMARRHTAIVDLCTLETLYWHGPPPPSIAWNLDPTDPRPRVHPDDDGAVDALAKSVSRAGGAGDEPSITVRFRDRNGGYTTHSVSACALPILPDDEEPRLALVTVTEARI</sequence>
<proteinExistence type="predicted"/>
<name>A0ABU4AYN2_9NOCA</name>
<dbReference type="Proteomes" id="UP001185899">
    <property type="component" value="Unassembled WGS sequence"/>
</dbReference>
<protein>
    <submittedName>
        <fullName evidence="2">DUF5593 domain-containing protein</fullName>
    </submittedName>
</protein>
<organism evidence="2 3">
    <name type="scientific">Rhodococcus cercidiphylli</name>
    <dbReference type="NCBI Taxonomy" id="489916"/>
    <lineage>
        <taxon>Bacteria</taxon>
        <taxon>Bacillati</taxon>
        <taxon>Actinomycetota</taxon>
        <taxon>Actinomycetes</taxon>
        <taxon>Mycobacteriales</taxon>
        <taxon>Nocardiaceae</taxon>
        <taxon>Rhodococcus</taxon>
    </lineage>
</organism>
<evidence type="ECO:0000259" key="1">
    <source>
        <dbReference type="Pfam" id="PF18007"/>
    </source>
</evidence>
<reference evidence="2 3" key="1">
    <citation type="submission" date="2023-10" db="EMBL/GenBank/DDBJ databases">
        <title>Development of a sustainable strategy for remediation of hydrocarbon-contaminated territories based on the waste exchange concept.</title>
        <authorList>
            <person name="Krivoruchko A."/>
        </authorList>
    </citation>
    <scope>NUCLEOTIDE SEQUENCE [LARGE SCALE GENOMIC DNA]</scope>
    <source>
        <strain evidence="2 3">IEGM 1322</strain>
    </source>
</reference>
<gene>
    <name evidence="2" type="ORF">R3P95_12195</name>
</gene>
<comment type="caution">
    <text evidence="2">The sequence shown here is derived from an EMBL/GenBank/DDBJ whole genome shotgun (WGS) entry which is preliminary data.</text>
</comment>
<dbReference type="Pfam" id="PF18007">
    <property type="entry name" value="Rv3651-like_N"/>
    <property type="match status" value="1"/>
</dbReference>
<accession>A0ABU4AYN2</accession>
<dbReference type="EMBL" id="JAWLKE010000004">
    <property type="protein sequence ID" value="MDV6231311.1"/>
    <property type="molecule type" value="Genomic_DNA"/>
</dbReference>
<dbReference type="RefSeq" id="WP_300523283.1">
    <property type="nucleotide sequence ID" value="NZ_JAWLKE010000004.1"/>
</dbReference>
<evidence type="ECO:0000313" key="2">
    <source>
        <dbReference type="EMBL" id="MDV6231311.1"/>
    </source>
</evidence>
<feature type="domain" description="Rv3651-like N-terminal" evidence="1">
    <location>
        <begin position="7"/>
        <end position="86"/>
    </location>
</feature>